<dbReference type="InterPro" id="IPR036615">
    <property type="entry name" value="Mur_ligase_C_dom_sf"/>
</dbReference>
<dbReference type="Proteomes" id="UP000320813">
    <property type="component" value="Unassembled WGS sequence"/>
</dbReference>
<keyword evidence="12 14" id="KW-0961">Cell wall biogenesis/degradation</keyword>
<dbReference type="InterPro" id="IPR005758">
    <property type="entry name" value="UDP-N-AcMur_Ala_ligase_MurC"/>
</dbReference>
<evidence type="ECO:0000256" key="4">
    <source>
        <dbReference type="ARBA" id="ARBA00022490"/>
    </source>
</evidence>
<evidence type="ECO:0000259" key="17">
    <source>
        <dbReference type="Pfam" id="PF08245"/>
    </source>
</evidence>
<dbReference type="Pfam" id="PF01225">
    <property type="entry name" value="Mur_ligase"/>
    <property type="match status" value="1"/>
</dbReference>
<dbReference type="SUPFAM" id="SSF53623">
    <property type="entry name" value="MurD-like peptide ligases, catalytic domain"/>
    <property type="match status" value="1"/>
</dbReference>
<dbReference type="SUPFAM" id="SSF51984">
    <property type="entry name" value="MurCD N-terminal domain"/>
    <property type="match status" value="1"/>
</dbReference>
<evidence type="ECO:0000256" key="10">
    <source>
        <dbReference type="ARBA" id="ARBA00022984"/>
    </source>
</evidence>
<keyword evidence="11 14" id="KW-0131">Cell cycle</keyword>
<evidence type="ECO:0000256" key="11">
    <source>
        <dbReference type="ARBA" id="ARBA00023306"/>
    </source>
</evidence>
<evidence type="ECO:0000259" key="16">
    <source>
        <dbReference type="Pfam" id="PF02875"/>
    </source>
</evidence>
<reference evidence="18 19" key="1">
    <citation type="submission" date="2019-01" db="EMBL/GenBank/DDBJ databases">
        <title>Insights into ecological role of a new deltaproteobacterial order Candidatus Sinidesulfobacterales (Sva0485) by metagenomics and metatranscriptomics.</title>
        <authorList>
            <person name="Tan S."/>
            <person name="Liu J."/>
            <person name="Fang Y."/>
            <person name="Hedlund B.P."/>
            <person name="Lian Z.H."/>
            <person name="Huang L.Y."/>
            <person name="Li J.T."/>
            <person name="Huang L.N."/>
            <person name="Li W.J."/>
            <person name="Jiang H.C."/>
            <person name="Dong H.L."/>
            <person name="Shu W.S."/>
        </authorList>
    </citation>
    <scope>NUCLEOTIDE SEQUENCE [LARGE SCALE GENOMIC DNA]</scope>
    <source>
        <strain evidence="18">AP3</strain>
    </source>
</reference>
<comment type="function">
    <text evidence="14">Cell wall formation.</text>
</comment>
<dbReference type="InterPro" id="IPR004101">
    <property type="entry name" value="Mur_ligase_C"/>
</dbReference>
<dbReference type="HAMAP" id="MF_00046">
    <property type="entry name" value="MurC"/>
    <property type="match status" value="1"/>
</dbReference>
<evidence type="ECO:0000256" key="8">
    <source>
        <dbReference type="ARBA" id="ARBA00022840"/>
    </source>
</evidence>
<dbReference type="InterPro" id="IPR036565">
    <property type="entry name" value="Mur-like_cat_sf"/>
</dbReference>
<dbReference type="EMBL" id="SGBD01000001">
    <property type="protein sequence ID" value="RZD14953.1"/>
    <property type="molecule type" value="Genomic_DNA"/>
</dbReference>
<dbReference type="GO" id="GO:0071555">
    <property type="term" value="P:cell wall organization"/>
    <property type="evidence" value="ECO:0007669"/>
    <property type="project" value="UniProtKB-KW"/>
</dbReference>
<keyword evidence="9 14" id="KW-0133">Cell shape</keyword>
<evidence type="ECO:0000256" key="6">
    <source>
        <dbReference type="ARBA" id="ARBA00022618"/>
    </source>
</evidence>
<evidence type="ECO:0000256" key="2">
    <source>
        <dbReference type="ARBA" id="ARBA00004752"/>
    </source>
</evidence>
<feature type="domain" description="Mur ligase central" evidence="17">
    <location>
        <begin position="110"/>
        <end position="289"/>
    </location>
</feature>
<evidence type="ECO:0000256" key="13">
    <source>
        <dbReference type="ARBA" id="ARBA00047833"/>
    </source>
</evidence>
<keyword evidence="8 14" id="KW-0067">ATP-binding</keyword>
<evidence type="ECO:0000256" key="5">
    <source>
        <dbReference type="ARBA" id="ARBA00022598"/>
    </source>
</evidence>
<comment type="caution">
    <text evidence="18">The sequence shown here is derived from an EMBL/GenBank/DDBJ whole genome shotgun (WGS) entry which is preliminary data.</text>
</comment>
<dbReference type="AlphaFoldDB" id="A0A519BCE4"/>
<dbReference type="EC" id="6.3.2.8" evidence="3 14"/>
<evidence type="ECO:0000256" key="3">
    <source>
        <dbReference type="ARBA" id="ARBA00012211"/>
    </source>
</evidence>
<dbReference type="PANTHER" id="PTHR43445:SF3">
    <property type="entry name" value="UDP-N-ACETYLMURAMATE--L-ALANINE LIGASE"/>
    <property type="match status" value="1"/>
</dbReference>
<gene>
    <name evidence="14" type="primary">murC</name>
    <name evidence="18" type="ORF">EVJ47_01345</name>
</gene>
<dbReference type="GO" id="GO:0008763">
    <property type="term" value="F:UDP-N-acetylmuramate-L-alanine ligase activity"/>
    <property type="evidence" value="ECO:0007669"/>
    <property type="project" value="UniProtKB-UniRule"/>
</dbReference>
<feature type="binding site" evidence="14">
    <location>
        <begin position="112"/>
        <end position="118"/>
    </location>
    <ligand>
        <name>ATP</name>
        <dbReference type="ChEBI" id="CHEBI:30616"/>
    </ligand>
</feature>
<evidence type="ECO:0000256" key="14">
    <source>
        <dbReference type="HAMAP-Rule" id="MF_00046"/>
    </source>
</evidence>
<evidence type="ECO:0000256" key="1">
    <source>
        <dbReference type="ARBA" id="ARBA00004496"/>
    </source>
</evidence>
<dbReference type="GO" id="GO:0009252">
    <property type="term" value="P:peptidoglycan biosynthetic process"/>
    <property type="evidence" value="ECO:0007669"/>
    <property type="project" value="UniProtKB-UniRule"/>
</dbReference>
<comment type="subcellular location">
    <subcellularLocation>
        <location evidence="1 14">Cytoplasm</location>
    </subcellularLocation>
</comment>
<feature type="domain" description="Mur ligase C-terminal" evidence="16">
    <location>
        <begin position="311"/>
        <end position="440"/>
    </location>
</feature>
<dbReference type="GO" id="GO:0005524">
    <property type="term" value="F:ATP binding"/>
    <property type="evidence" value="ECO:0007669"/>
    <property type="project" value="UniProtKB-UniRule"/>
</dbReference>
<dbReference type="GO" id="GO:0005737">
    <property type="term" value="C:cytoplasm"/>
    <property type="evidence" value="ECO:0007669"/>
    <property type="project" value="UniProtKB-SubCell"/>
</dbReference>
<dbReference type="GO" id="GO:0008360">
    <property type="term" value="P:regulation of cell shape"/>
    <property type="evidence" value="ECO:0007669"/>
    <property type="project" value="UniProtKB-KW"/>
</dbReference>
<dbReference type="SUPFAM" id="SSF53244">
    <property type="entry name" value="MurD-like peptide ligases, peptide-binding domain"/>
    <property type="match status" value="1"/>
</dbReference>
<dbReference type="Gene3D" id="3.40.1190.10">
    <property type="entry name" value="Mur-like, catalytic domain"/>
    <property type="match status" value="1"/>
</dbReference>
<dbReference type="PANTHER" id="PTHR43445">
    <property type="entry name" value="UDP-N-ACETYLMURAMATE--L-ALANINE LIGASE-RELATED"/>
    <property type="match status" value="1"/>
</dbReference>
<dbReference type="Gene3D" id="3.40.50.720">
    <property type="entry name" value="NAD(P)-binding Rossmann-like Domain"/>
    <property type="match status" value="1"/>
</dbReference>
<evidence type="ECO:0000259" key="15">
    <source>
        <dbReference type="Pfam" id="PF01225"/>
    </source>
</evidence>
<dbReference type="NCBIfam" id="TIGR01082">
    <property type="entry name" value="murC"/>
    <property type="match status" value="1"/>
</dbReference>
<comment type="catalytic activity">
    <reaction evidence="13 14">
        <text>UDP-N-acetyl-alpha-D-muramate + L-alanine + ATP = UDP-N-acetyl-alpha-D-muramoyl-L-alanine + ADP + phosphate + H(+)</text>
        <dbReference type="Rhea" id="RHEA:23372"/>
        <dbReference type="ChEBI" id="CHEBI:15378"/>
        <dbReference type="ChEBI" id="CHEBI:30616"/>
        <dbReference type="ChEBI" id="CHEBI:43474"/>
        <dbReference type="ChEBI" id="CHEBI:57972"/>
        <dbReference type="ChEBI" id="CHEBI:70757"/>
        <dbReference type="ChEBI" id="CHEBI:83898"/>
        <dbReference type="ChEBI" id="CHEBI:456216"/>
        <dbReference type="EC" id="6.3.2.8"/>
    </reaction>
</comment>
<evidence type="ECO:0000256" key="7">
    <source>
        <dbReference type="ARBA" id="ARBA00022741"/>
    </source>
</evidence>
<dbReference type="Gene3D" id="3.90.190.20">
    <property type="entry name" value="Mur ligase, C-terminal domain"/>
    <property type="match status" value="1"/>
</dbReference>
<dbReference type="InterPro" id="IPR000713">
    <property type="entry name" value="Mur_ligase_N"/>
</dbReference>
<sequence>MKNGVKRVHLIGIGGSGMSGIAEVLINSGYAVTGSDIEYSKTIEKIESIGGKVFIGHNPENLADSEVVVYSTAIQDDNVELLYAKNKKLTVLRRAEMLAELLSLKKGIAIAGSHGKTTTTSMVSNIFGEAGLDPTFVVGGKVFGMGMHSKVGKGDFMVVEADESDGSFLKLKPDYCVVTNIDYEHLCYYGDIENLKSAFKDFINNTPFFGFAVLCADNRLLRSIFPEINKKYFTYGIEQKADYYALNIAIEKDSSVFDAYSKGKFIGKFNLSVPGIHNVSNALAAITLAVESGIKTAYIQKALKNFHGVERRFQIKKEDDRLIIVDDYAHHPVEITATLKAAKNWNRHIVAVFQPHRYSRMKNLMEDFASSLKIADAVMITDVYSAGESEIEGASSFALSEKMRCAGYKNVYYVPDKKDITSNLKTILKGGEMVIFLGAGDITKSCDEFLYNSKDKPGKVKVKSKNVKQDRQPSSQLANLILKQS</sequence>
<comment type="similarity">
    <text evidence="14">Belongs to the MurCDEF family.</text>
</comment>
<evidence type="ECO:0000256" key="9">
    <source>
        <dbReference type="ARBA" id="ARBA00022960"/>
    </source>
</evidence>
<keyword evidence="6 14" id="KW-0132">Cell division</keyword>
<keyword evidence="5 14" id="KW-0436">Ligase</keyword>
<comment type="pathway">
    <text evidence="2 14">Cell wall biogenesis; peptidoglycan biosynthesis.</text>
</comment>
<evidence type="ECO:0000313" key="19">
    <source>
        <dbReference type="Proteomes" id="UP000320813"/>
    </source>
</evidence>
<evidence type="ECO:0000313" key="18">
    <source>
        <dbReference type="EMBL" id="RZD14953.1"/>
    </source>
</evidence>
<keyword evidence="7 14" id="KW-0547">Nucleotide-binding</keyword>
<evidence type="ECO:0000256" key="12">
    <source>
        <dbReference type="ARBA" id="ARBA00023316"/>
    </source>
</evidence>
<feature type="domain" description="Mur ligase N-terminal catalytic" evidence="15">
    <location>
        <begin position="8"/>
        <end position="104"/>
    </location>
</feature>
<dbReference type="Pfam" id="PF08245">
    <property type="entry name" value="Mur_ligase_M"/>
    <property type="match status" value="1"/>
</dbReference>
<protein>
    <recommendedName>
        <fullName evidence="3 14">UDP-N-acetylmuramate--L-alanine ligase</fullName>
        <ecNumber evidence="3 14">6.3.2.8</ecNumber>
    </recommendedName>
    <alternativeName>
        <fullName evidence="14">UDP-N-acetylmuramoyl-L-alanine synthetase</fullName>
    </alternativeName>
</protein>
<keyword evidence="10 14" id="KW-0573">Peptidoglycan synthesis</keyword>
<dbReference type="UniPathway" id="UPA00219"/>
<organism evidence="18 19">
    <name type="scientific">Candidatus Acidulodesulfobacterium ferriphilum</name>
    <dbReference type="NCBI Taxonomy" id="2597223"/>
    <lineage>
        <taxon>Bacteria</taxon>
        <taxon>Deltaproteobacteria</taxon>
        <taxon>Candidatus Acidulodesulfobacterales</taxon>
        <taxon>Candidatus Acidulodesulfobacterium</taxon>
    </lineage>
</organism>
<accession>A0A519BCE4</accession>
<dbReference type="GO" id="GO:0051301">
    <property type="term" value="P:cell division"/>
    <property type="evidence" value="ECO:0007669"/>
    <property type="project" value="UniProtKB-KW"/>
</dbReference>
<keyword evidence="4 14" id="KW-0963">Cytoplasm</keyword>
<dbReference type="InterPro" id="IPR013221">
    <property type="entry name" value="Mur_ligase_cen"/>
</dbReference>
<proteinExistence type="inferred from homology"/>
<dbReference type="Pfam" id="PF02875">
    <property type="entry name" value="Mur_ligase_C"/>
    <property type="match status" value="1"/>
</dbReference>
<name>A0A519BCE4_9DELT</name>
<dbReference type="InterPro" id="IPR050061">
    <property type="entry name" value="MurCDEF_pg_biosynth"/>
</dbReference>